<dbReference type="HOGENOM" id="CLU_487162_0_0_2"/>
<dbReference type="GeneID" id="7809670"/>
<dbReference type="RefSeq" id="WP_012717588.1">
    <property type="nucleotide sequence ID" value="NC_012623.1"/>
</dbReference>
<dbReference type="AlphaFoldDB" id="C3NID1"/>
<dbReference type="Proteomes" id="UP000006818">
    <property type="component" value="Chromosome"/>
</dbReference>
<dbReference type="KEGG" id="sin:YN1551_1825"/>
<name>C3NID1_SACI1</name>
<organism evidence="1 2">
    <name type="scientific">Saccharolobus islandicus (strain Y.N.15.51 / Yellowstone #2)</name>
    <name type="common">Sulfolobus islandicus</name>
    <dbReference type="NCBI Taxonomy" id="419942"/>
    <lineage>
        <taxon>Archaea</taxon>
        <taxon>Thermoproteota</taxon>
        <taxon>Thermoprotei</taxon>
        <taxon>Sulfolobales</taxon>
        <taxon>Sulfolobaceae</taxon>
        <taxon>Saccharolobus</taxon>
    </lineage>
</organism>
<accession>C3NID1</accession>
<evidence type="ECO:0000313" key="2">
    <source>
        <dbReference type="Proteomes" id="UP000006818"/>
    </source>
</evidence>
<gene>
    <name evidence="1" type="ordered locus">YN1551_1825</name>
</gene>
<dbReference type="EMBL" id="CP001404">
    <property type="protein sequence ID" value="ACP48891.1"/>
    <property type="molecule type" value="Genomic_DNA"/>
</dbReference>
<evidence type="ECO:0000313" key="1">
    <source>
        <dbReference type="EMBL" id="ACP48891.1"/>
    </source>
</evidence>
<protein>
    <submittedName>
        <fullName evidence="1">Uncharacterized protein</fullName>
    </submittedName>
</protein>
<sequence length="559" mass="65191">MHGSSKTGNIKFDLDDYPYLYYIEMLGKEEKYSDYKREILDGIIKERSYLAWGDECLSALLANIENVIDKLRQLDPYFSDHYFIHLEADTPRGIKEVYPKVTNNIQKVKQDFESIRECIYNFILNYLRKTDRMGLFIFMNKNDFWEFTNFLMDDKDRKEVLTIRSLVDIYEVDRMQDFKKLYNNYYLQIINGLKDELKDEEWFKILCELRRFVKVGKIINILSNLYNIPPQALSSLFSSEICNGIKHKFDFSDLKTFFLLNSLSVCNNYTECKNILDKIYGDIQQILSSLGLLNSQQLNVKLMPVLNYIYLDYNKPNLIITLDTLNFPVTAHVLNELLLDNTITYLDPKSVAIITLPPKIFGLKSEGSSNEEYVQLFTNDDELEFHPIINRLMEKFREKFKIDIKTRHYNYTIIDKYGKPISLAELQQKMRERKTSVVNRSKGVLNQPANINTISINRNGVPKYIQLDTNFLGGFKKMASLVYASDRGTTIIVYDENKPGIEDSLAYLATEIASVNGYETNPITISNKDDLSRDWRVPNVGIAAGIFVLKRIYVKLMIM</sequence>
<proteinExistence type="predicted"/>
<reference evidence="1 2" key="1">
    <citation type="journal article" date="2009" name="Proc. Natl. Acad. Sci. U.S.A.">
        <title>Biogeography of the Sulfolobus islandicus pan-genome.</title>
        <authorList>
            <person name="Reno M.L."/>
            <person name="Held N.L."/>
            <person name="Fields C.J."/>
            <person name="Burke P.V."/>
            <person name="Whitaker R.J."/>
        </authorList>
    </citation>
    <scope>NUCLEOTIDE SEQUENCE [LARGE SCALE GENOMIC DNA]</scope>
    <source>
        <strain evidence="2">Y.N.15.51 / Yellowstone #2</strain>
    </source>
</reference>